<evidence type="ECO:0000313" key="2">
    <source>
        <dbReference type="Proteomes" id="UP000251166"/>
    </source>
</evidence>
<accession>A0A2Z4YNH4</accession>
<protein>
    <submittedName>
        <fullName evidence="1">Uncharacterized protein</fullName>
    </submittedName>
</protein>
<dbReference type="Proteomes" id="UP000251166">
    <property type="component" value="Plasmid unnamed1"/>
</dbReference>
<keyword evidence="1" id="KW-0614">Plasmid</keyword>
<gene>
    <name evidence="1" type="ORF">DLJ82_5419</name>
</gene>
<evidence type="ECO:0000313" key="1">
    <source>
        <dbReference type="EMBL" id="AXA42980.1"/>
    </source>
</evidence>
<proteinExistence type="predicted"/>
<reference evidence="1 2" key="1">
    <citation type="submission" date="2018-07" db="EMBL/GenBank/DDBJ databases">
        <title>Rhizobium leguminosarum strain:ATCC 14479 Genome sequencing and assembly.</title>
        <authorList>
            <person name="Chakraborty R."/>
        </authorList>
    </citation>
    <scope>NUCLEOTIDE SEQUENCE [LARGE SCALE GENOMIC DNA]</scope>
    <source>
        <strain evidence="1 2">ATCC 14479</strain>
        <plasmid evidence="2">Plasmid unnamed1</plasmid>
    </source>
</reference>
<geneLocation type="plasmid" evidence="1 2">
    <name>unnamed1</name>
</geneLocation>
<sequence>MVAMKLLHEVIGGLTKDMAVVSVTISGNRQSSLAVKT</sequence>
<name>A0A2Z4YNH4_RHILE</name>
<organism evidence="1 2">
    <name type="scientific">Rhizobium leguminosarum</name>
    <dbReference type="NCBI Taxonomy" id="384"/>
    <lineage>
        <taxon>Bacteria</taxon>
        <taxon>Pseudomonadati</taxon>
        <taxon>Pseudomonadota</taxon>
        <taxon>Alphaproteobacteria</taxon>
        <taxon>Hyphomicrobiales</taxon>
        <taxon>Rhizobiaceae</taxon>
        <taxon>Rhizobium/Agrobacterium group</taxon>
        <taxon>Rhizobium</taxon>
    </lineage>
</organism>
<dbReference type="EMBL" id="CP030761">
    <property type="protein sequence ID" value="AXA42980.1"/>
    <property type="molecule type" value="Genomic_DNA"/>
</dbReference>
<dbReference type="AlphaFoldDB" id="A0A2Z4YNH4"/>